<evidence type="ECO:0000256" key="1">
    <source>
        <dbReference type="ARBA" id="ARBA00008635"/>
    </source>
</evidence>
<dbReference type="InterPro" id="IPR007837">
    <property type="entry name" value="DinB"/>
</dbReference>
<evidence type="ECO:0000256" key="2">
    <source>
        <dbReference type="ARBA" id="ARBA00022723"/>
    </source>
</evidence>
<dbReference type="RefSeq" id="WP_004974616.1">
    <property type="nucleotide sequence ID" value="NZ_BBNL01000032.1"/>
</dbReference>
<dbReference type="Gene3D" id="1.20.120.450">
    <property type="entry name" value="dinb family like domain"/>
    <property type="match status" value="1"/>
</dbReference>
<keyword evidence="2 3" id="KW-0479">Metal-binding</keyword>
<gene>
    <name evidence="4" type="ORF">HX110_00350</name>
</gene>
<feature type="binding site" evidence="3">
    <location>
        <position position="134"/>
    </location>
    <ligand>
        <name>a divalent metal cation</name>
        <dbReference type="ChEBI" id="CHEBI:60240"/>
    </ligand>
</feature>
<feature type="binding site" evidence="3">
    <location>
        <position position="138"/>
    </location>
    <ligand>
        <name>a divalent metal cation</name>
        <dbReference type="ChEBI" id="CHEBI:60240"/>
    </ligand>
</feature>
<comment type="caution">
    <text evidence="4">The sequence shown here is derived from an EMBL/GenBank/DDBJ whole genome shotgun (WGS) entry which is preliminary data.</text>
</comment>
<dbReference type="EMBL" id="JACANG010000001">
    <property type="protein sequence ID" value="MDM1717628.1"/>
    <property type="molecule type" value="Genomic_DNA"/>
</dbReference>
<comment type="similarity">
    <text evidence="1">Belongs to the DinB family.</text>
</comment>
<protein>
    <submittedName>
        <fullName evidence="4">DinB family protein</fullName>
    </submittedName>
</protein>
<sequence length="172" mass="20164">MDLKTFELLARYNLWATQKLNQTLLLVSDDDFFLDQGLYFKSIFGTLNHLLVGEHHLWFPRFALHHSPILPLDSIVETNRTQLVEQLEKKAENWIYFLNQVDENVFHQELHYKTSTGVEMHLPYAATLMHVFNHATHHRGQITAALTAMGYVCPELDLIYMLLEDKAKKRIE</sequence>
<evidence type="ECO:0000256" key="3">
    <source>
        <dbReference type="PIRSR" id="PIRSR607837-1"/>
    </source>
</evidence>
<evidence type="ECO:0000313" key="4">
    <source>
        <dbReference type="EMBL" id="MDM1717628.1"/>
    </source>
</evidence>
<dbReference type="PANTHER" id="PTHR37302:SF1">
    <property type="entry name" value="PROTEIN DINB"/>
    <property type="match status" value="1"/>
</dbReference>
<dbReference type="PANTHER" id="PTHR37302">
    <property type="entry name" value="SLR1116 PROTEIN"/>
    <property type="match status" value="1"/>
</dbReference>
<reference evidence="4" key="1">
    <citation type="submission" date="2020-06" db="EMBL/GenBank/DDBJ databases">
        <authorList>
            <person name="Dong N."/>
        </authorList>
    </citation>
    <scope>NUCLEOTIDE SEQUENCE</scope>
    <source>
        <strain evidence="4">DF49-4</strain>
    </source>
</reference>
<organism evidence="4 5">
    <name type="scientific">Acinetobacter towneri</name>
    <dbReference type="NCBI Taxonomy" id="202956"/>
    <lineage>
        <taxon>Bacteria</taxon>
        <taxon>Pseudomonadati</taxon>
        <taxon>Pseudomonadota</taxon>
        <taxon>Gammaproteobacteria</taxon>
        <taxon>Moraxellales</taxon>
        <taxon>Moraxellaceae</taxon>
        <taxon>Acinetobacter</taxon>
    </lineage>
</organism>
<dbReference type="GO" id="GO:0046872">
    <property type="term" value="F:metal ion binding"/>
    <property type="evidence" value="ECO:0007669"/>
    <property type="project" value="UniProtKB-KW"/>
</dbReference>
<accession>A0AB35LWH4</accession>
<name>A0AB35LWH4_9GAMM</name>
<dbReference type="InterPro" id="IPR034660">
    <property type="entry name" value="DinB/YfiT-like"/>
</dbReference>
<evidence type="ECO:0000313" key="5">
    <source>
        <dbReference type="Proteomes" id="UP001174419"/>
    </source>
</evidence>
<feature type="binding site" evidence="3">
    <location>
        <position position="49"/>
    </location>
    <ligand>
        <name>a divalent metal cation</name>
        <dbReference type="ChEBI" id="CHEBI:60240"/>
    </ligand>
</feature>
<proteinExistence type="inferred from homology"/>
<dbReference type="AlphaFoldDB" id="A0AB35LWH4"/>
<dbReference type="SUPFAM" id="SSF109854">
    <property type="entry name" value="DinB/YfiT-like putative metalloenzymes"/>
    <property type="match status" value="1"/>
</dbReference>
<dbReference type="Proteomes" id="UP001174419">
    <property type="component" value="Unassembled WGS sequence"/>
</dbReference>
<reference evidence="4" key="2">
    <citation type="journal article" date="2022" name="Sci. Total Environ.">
        <title>Prevalence, transmission, and molecular epidemiology of tet(X)-positive bacteria among humans, animals, and environmental niches in China: An epidemiological, and genomic-based study.</title>
        <authorList>
            <person name="Dong N."/>
            <person name="Zeng Y."/>
            <person name="Cai C."/>
            <person name="Sun C."/>
            <person name="Lu J."/>
            <person name="Liu C."/>
            <person name="Zhou H."/>
            <person name="Sun Q."/>
            <person name="Shu L."/>
            <person name="Wang H."/>
            <person name="Wang Y."/>
            <person name="Wang S."/>
            <person name="Wu C."/>
            <person name="Chan E.W."/>
            <person name="Chen G."/>
            <person name="Shen Z."/>
            <person name="Chen S."/>
            <person name="Zhang R."/>
        </authorList>
    </citation>
    <scope>NUCLEOTIDE SEQUENCE</scope>
    <source>
        <strain evidence="4">DF49-4</strain>
    </source>
</reference>
<dbReference type="Pfam" id="PF05163">
    <property type="entry name" value="DinB"/>
    <property type="match status" value="1"/>
</dbReference>